<dbReference type="Proteomes" id="UP001071110">
    <property type="component" value="Unassembled WGS sequence"/>
</dbReference>
<keyword evidence="3" id="KW-1185">Reference proteome</keyword>
<reference evidence="2" key="1">
    <citation type="submission" date="2022-08" db="EMBL/GenBank/DDBJ databases">
        <title>Corynebacterium sp. nov., isolated from clinical breast specimens.</title>
        <authorList>
            <person name="Zhang T."/>
        </authorList>
    </citation>
    <scope>NUCLEOTIDE SEQUENCE</scope>
    <source>
        <strain evidence="2">CCUG 57942</strain>
    </source>
</reference>
<dbReference type="EMBL" id="JANRML010000012">
    <property type="protein sequence ID" value="MCZ2221546.1"/>
    <property type="molecule type" value="Genomic_DNA"/>
</dbReference>
<comment type="caution">
    <text evidence="2">The sequence shown here is derived from an EMBL/GenBank/DDBJ whole genome shotgun (WGS) entry which is preliminary data.</text>
</comment>
<organism evidence="2 3">
    <name type="scientific">Corynebacterium pilbarense</name>
    <dbReference type="NCBI Taxonomy" id="1288393"/>
    <lineage>
        <taxon>Bacteria</taxon>
        <taxon>Bacillati</taxon>
        <taxon>Actinomycetota</taxon>
        <taxon>Actinomycetes</taxon>
        <taxon>Mycobacteriales</taxon>
        <taxon>Corynebacteriaceae</taxon>
        <taxon>Corynebacterium</taxon>
    </lineage>
</organism>
<accession>A0A9Q4NSS1</accession>
<evidence type="ECO:0000313" key="3">
    <source>
        <dbReference type="Proteomes" id="UP001071110"/>
    </source>
</evidence>
<gene>
    <name evidence="2" type="ORF">NUW87_09205</name>
</gene>
<dbReference type="AlphaFoldDB" id="A0A9Q4NSS1"/>
<evidence type="ECO:0000313" key="2">
    <source>
        <dbReference type="EMBL" id="MCZ2221546.1"/>
    </source>
</evidence>
<sequence>RRTPQQAYTTGVKATPNDNPKEEWRTRNDTVDKNGKVSVRYAGKLFHLGIGRAYKHKKILMVITDNHIITSLVETGEVITEHYIDTARDYQKAYWKHGDPPLRPE</sequence>
<feature type="region of interest" description="Disordered" evidence="1">
    <location>
        <begin position="1"/>
        <end position="26"/>
    </location>
</feature>
<feature type="non-terminal residue" evidence="2">
    <location>
        <position position="1"/>
    </location>
</feature>
<name>A0A9Q4NSS1_9CORY</name>
<proteinExistence type="predicted"/>
<evidence type="ECO:0000256" key="1">
    <source>
        <dbReference type="SAM" id="MobiDB-lite"/>
    </source>
</evidence>
<protein>
    <submittedName>
        <fullName evidence="2">IS481 family transposase</fullName>
    </submittedName>
</protein>